<dbReference type="SUPFAM" id="SSF46785">
    <property type="entry name" value="Winged helix' DNA-binding domain"/>
    <property type="match status" value="1"/>
</dbReference>
<dbReference type="EMBL" id="BAABKE010000001">
    <property type="protein sequence ID" value="GAA5094109.1"/>
    <property type="molecule type" value="Genomic_DNA"/>
</dbReference>
<keyword evidence="2" id="KW-0805">Transcription regulation</keyword>
<evidence type="ECO:0000256" key="1">
    <source>
        <dbReference type="ARBA" id="ARBA00009437"/>
    </source>
</evidence>
<dbReference type="InterPro" id="IPR036388">
    <property type="entry name" value="WH-like_DNA-bd_sf"/>
</dbReference>
<dbReference type="Proteomes" id="UP001500631">
    <property type="component" value="Unassembled WGS sequence"/>
</dbReference>
<evidence type="ECO:0000256" key="3">
    <source>
        <dbReference type="ARBA" id="ARBA00023125"/>
    </source>
</evidence>
<feature type="domain" description="HTH lysR-type" evidence="5">
    <location>
        <begin position="1"/>
        <end position="60"/>
    </location>
</feature>
<comment type="caution">
    <text evidence="6">The sequence shown here is derived from an EMBL/GenBank/DDBJ whole genome shotgun (WGS) entry which is preliminary data.</text>
</comment>
<dbReference type="Gene3D" id="3.40.190.10">
    <property type="entry name" value="Periplasmic binding protein-like II"/>
    <property type="match status" value="2"/>
</dbReference>
<dbReference type="Gene3D" id="1.10.10.10">
    <property type="entry name" value="Winged helix-like DNA-binding domain superfamily/Winged helix DNA-binding domain"/>
    <property type="match status" value="1"/>
</dbReference>
<dbReference type="SUPFAM" id="SSF53850">
    <property type="entry name" value="Periplasmic binding protein-like II"/>
    <property type="match status" value="1"/>
</dbReference>
<sequence>MKATIDELQTFITIVEAGSIVDASVQLSQTTSAVSRSLKRLEKKLNITLLERTTRMLQLTEAGELFLQYAREIIDKLMEAEDAVLQSDIDLSGKIRIDAATPVVLHILTPLIVEFTELYPDITIELSNHEHIIDLLKEKVDLAIRVGNLEDSSLHAKLLMQSQLHIVASADYIEKHGMPKDIKELKKHKCIGFSQLIKLNRWPIYDGDELYMMTPQMSSTNGEVIRSLLLQGAGIGCLSEFLIAKDLEAGKLVKILNDQTEIQKQNIYAVYYKKAYLPKRLRLLIDFLYEKLKV</sequence>
<dbReference type="PANTHER" id="PTHR30537:SF20">
    <property type="entry name" value="TRANSCRIPTIONAL REGULATORY PROTEIN"/>
    <property type="match status" value="1"/>
</dbReference>
<proteinExistence type="inferred from homology"/>
<dbReference type="InterPro" id="IPR005119">
    <property type="entry name" value="LysR_subst-bd"/>
</dbReference>
<evidence type="ECO:0000256" key="4">
    <source>
        <dbReference type="ARBA" id="ARBA00023163"/>
    </source>
</evidence>
<dbReference type="RefSeq" id="WP_345666810.1">
    <property type="nucleotide sequence ID" value="NZ_BAABKE010000001.1"/>
</dbReference>
<dbReference type="InterPro" id="IPR000847">
    <property type="entry name" value="LysR_HTH_N"/>
</dbReference>
<evidence type="ECO:0000259" key="5">
    <source>
        <dbReference type="PROSITE" id="PS50931"/>
    </source>
</evidence>
<protein>
    <submittedName>
        <fullName evidence="6">LysR family transcriptional regulator</fullName>
    </submittedName>
</protein>
<keyword evidence="7" id="KW-1185">Reference proteome</keyword>
<evidence type="ECO:0000313" key="6">
    <source>
        <dbReference type="EMBL" id="GAA5094109.1"/>
    </source>
</evidence>
<dbReference type="InterPro" id="IPR036390">
    <property type="entry name" value="WH_DNA-bd_sf"/>
</dbReference>
<dbReference type="PANTHER" id="PTHR30537">
    <property type="entry name" value="HTH-TYPE TRANSCRIPTIONAL REGULATOR"/>
    <property type="match status" value="1"/>
</dbReference>
<accession>A0ABP9MBH4</accession>
<dbReference type="Pfam" id="PF03466">
    <property type="entry name" value="LysR_substrate"/>
    <property type="match status" value="1"/>
</dbReference>
<organism evidence="6 7">
    <name type="scientific">Wohlfahrtiimonas larvae</name>
    <dbReference type="NCBI Taxonomy" id="1157986"/>
    <lineage>
        <taxon>Bacteria</taxon>
        <taxon>Pseudomonadati</taxon>
        <taxon>Pseudomonadota</taxon>
        <taxon>Gammaproteobacteria</taxon>
        <taxon>Cardiobacteriales</taxon>
        <taxon>Ignatzschineriaceae</taxon>
        <taxon>Wohlfahrtiimonas</taxon>
    </lineage>
</organism>
<evidence type="ECO:0000256" key="2">
    <source>
        <dbReference type="ARBA" id="ARBA00023015"/>
    </source>
</evidence>
<dbReference type="InterPro" id="IPR058163">
    <property type="entry name" value="LysR-type_TF_proteobact-type"/>
</dbReference>
<keyword evidence="3" id="KW-0238">DNA-binding</keyword>
<reference evidence="7" key="1">
    <citation type="journal article" date="2019" name="Int. J. Syst. Evol. Microbiol.">
        <title>The Global Catalogue of Microorganisms (GCM) 10K type strain sequencing project: providing services to taxonomists for standard genome sequencing and annotation.</title>
        <authorList>
            <consortium name="The Broad Institute Genomics Platform"/>
            <consortium name="The Broad Institute Genome Sequencing Center for Infectious Disease"/>
            <person name="Wu L."/>
            <person name="Ma J."/>
        </authorList>
    </citation>
    <scope>NUCLEOTIDE SEQUENCE [LARGE SCALE GENOMIC DNA]</scope>
    <source>
        <strain evidence="7">JCM 18424</strain>
    </source>
</reference>
<gene>
    <name evidence="6" type="ORF">GCM10023338_01910</name>
</gene>
<dbReference type="PROSITE" id="PS50931">
    <property type="entry name" value="HTH_LYSR"/>
    <property type="match status" value="1"/>
</dbReference>
<dbReference type="Pfam" id="PF00126">
    <property type="entry name" value="HTH_1"/>
    <property type="match status" value="1"/>
</dbReference>
<comment type="similarity">
    <text evidence="1">Belongs to the LysR transcriptional regulatory family.</text>
</comment>
<evidence type="ECO:0000313" key="7">
    <source>
        <dbReference type="Proteomes" id="UP001500631"/>
    </source>
</evidence>
<name>A0ABP9MBH4_9GAMM</name>
<keyword evidence="4" id="KW-0804">Transcription</keyword>